<feature type="transmembrane region" description="Helical" evidence="1">
    <location>
        <begin position="85"/>
        <end position="110"/>
    </location>
</feature>
<feature type="transmembrane region" description="Helical" evidence="1">
    <location>
        <begin position="21"/>
        <end position="43"/>
    </location>
</feature>
<evidence type="ECO:0000313" key="2">
    <source>
        <dbReference type="EMBL" id="ECW1186123.1"/>
    </source>
</evidence>
<feature type="non-terminal residue" evidence="2">
    <location>
        <position position="140"/>
    </location>
</feature>
<keyword evidence="1" id="KW-0472">Membrane</keyword>
<dbReference type="PANTHER" id="PTHR30531">
    <property type="entry name" value="FLAGELLAR BIOSYNTHETIC PROTEIN FLHB"/>
    <property type="match status" value="1"/>
</dbReference>
<organism evidence="2">
    <name type="scientific">Salmonella enterica</name>
    <name type="common">Salmonella choleraesuis</name>
    <dbReference type="NCBI Taxonomy" id="28901"/>
    <lineage>
        <taxon>Bacteria</taxon>
        <taxon>Pseudomonadati</taxon>
        <taxon>Pseudomonadota</taxon>
        <taxon>Gammaproteobacteria</taxon>
        <taxon>Enterobacterales</taxon>
        <taxon>Enterobacteriaceae</taxon>
        <taxon>Salmonella</taxon>
    </lineage>
</organism>
<comment type="caution">
    <text evidence="2">The sequence shown here is derived from an EMBL/GenBank/DDBJ whole genome shotgun (WGS) entry which is preliminary data.</text>
</comment>
<dbReference type="GO" id="GO:0009306">
    <property type="term" value="P:protein secretion"/>
    <property type="evidence" value="ECO:0007669"/>
    <property type="project" value="InterPro"/>
</dbReference>
<dbReference type="EMBL" id="AAKVJX010000076">
    <property type="protein sequence ID" value="ECW1186123.1"/>
    <property type="molecule type" value="Genomic_DNA"/>
</dbReference>
<accession>A0A612U8I8</accession>
<gene>
    <name evidence="2" type="ORF">F3S59_19940</name>
</gene>
<evidence type="ECO:0000256" key="1">
    <source>
        <dbReference type="SAM" id="Phobius"/>
    </source>
</evidence>
<keyword evidence="1" id="KW-1133">Transmembrane helix</keyword>
<dbReference type="AlphaFoldDB" id="A0A612U8I8"/>
<dbReference type="InterPro" id="IPR006135">
    <property type="entry name" value="T3SS_substrate_exporter"/>
</dbReference>
<proteinExistence type="predicted"/>
<reference evidence="2" key="1">
    <citation type="submission" date="2019-09" db="EMBL/GenBank/DDBJ databases">
        <authorList>
            <consortium name="PulseNet: The National Subtyping Network for Foodborne Disease Surveillance"/>
            <person name="Tarr C.L."/>
            <person name="Trees E."/>
            <person name="Katz L.S."/>
            <person name="Carleton-Romer H.A."/>
            <person name="Stroika S."/>
            <person name="Kucerova Z."/>
            <person name="Roache K.F."/>
            <person name="Sabol A.L."/>
            <person name="Besser J."/>
            <person name="Gerner-Smidt P."/>
        </authorList>
    </citation>
    <scope>NUCLEOTIDE SEQUENCE</scope>
    <source>
        <strain evidence="2">PNUSAS099171</strain>
    </source>
</reference>
<protein>
    <submittedName>
        <fullName evidence="2">EscU/YscU/HrcU family type III secretion system export apparatus switch protein</fullName>
    </submittedName>
</protein>
<sequence>MSEKTEQPTEKKLRDGRKEGQVVKSIEIISLFQLVALFLYFHFFTERIILKFIDSITFTLQLVNKPFSYALTQLSYYLVDSLTSAVLFLGAGVIIATVVSVFLQVGLVIASKAIGFKSDHINPVSNFKQIFSLHSIVELC</sequence>
<keyword evidence="1" id="KW-0812">Transmembrane</keyword>
<dbReference type="GO" id="GO:0005886">
    <property type="term" value="C:plasma membrane"/>
    <property type="evidence" value="ECO:0007669"/>
    <property type="project" value="TreeGrafter"/>
</dbReference>
<dbReference type="Pfam" id="PF01312">
    <property type="entry name" value="Bac_export_2"/>
    <property type="match status" value="1"/>
</dbReference>
<name>A0A612U8I8_SALER</name>
<dbReference type="PANTHER" id="PTHR30531:SF6">
    <property type="entry name" value="SECRETION SYSTEM APPARATUS PROTEIN SSAU"/>
    <property type="match status" value="1"/>
</dbReference>